<dbReference type="PANTHER" id="PTHR13554:SF10">
    <property type="entry name" value="26S PROTEASOME NON-ATPASE REGULATORY SUBUNIT 5"/>
    <property type="match status" value="1"/>
</dbReference>
<reference evidence="1" key="1">
    <citation type="submission" date="2023-05" db="EMBL/GenBank/DDBJ databases">
        <title>Nepenthes gracilis genome sequencing.</title>
        <authorList>
            <person name="Fukushima K."/>
        </authorList>
    </citation>
    <scope>NUCLEOTIDE SEQUENCE</scope>
    <source>
        <strain evidence="1">SING2019-196</strain>
    </source>
</reference>
<organism evidence="1 2">
    <name type="scientific">Nepenthes gracilis</name>
    <name type="common">Slender pitcher plant</name>
    <dbReference type="NCBI Taxonomy" id="150966"/>
    <lineage>
        <taxon>Eukaryota</taxon>
        <taxon>Viridiplantae</taxon>
        <taxon>Streptophyta</taxon>
        <taxon>Embryophyta</taxon>
        <taxon>Tracheophyta</taxon>
        <taxon>Spermatophyta</taxon>
        <taxon>Magnoliopsida</taxon>
        <taxon>eudicotyledons</taxon>
        <taxon>Gunneridae</taxon>
        <taxon>Pentapetalae</taxon>
        <taxon>Caryophyllales</taxon>
        <taxon>Nepenthaceae</taxon>
        <taxon>Nepenthes</taxon>
    </lineage>
</organism>
<dbReference type="Gene3D" id="1.25.10.10">
    <property type="entry name" value="Leucine-rich Repeat Variant"/>
    <property type="match status" value="1"/>
</dbReference>
<name>A0AAD3XUK9_NEPGR</name>
<evidence type="ECO:0000313" key="1">
    <source>
        <dbReference type="EMBL" id="GMH17803.1"/>
    </source>
</evidence>
<gene>
    <name evidence="1" type="ORF">Nepgr_019644</name>
</gene>
<dbReference type="InterPro" id="IPR019538">
    <property type="entry name" value="PSMD5"/>
</dbReference>
<sequence length="322" mass="34761">MPFLQVGLRTDFEAFRSLARKAVSSLFENLDDKSVSPAQLIIACDVYPLLLDCLVNDNVQVAAASMDAIKNSIENFASSPEGIATIFPADSIDASDLRNLMAQCSSLGRVRVLALIVKLFLVSPSVVSVIYNSKLLALLESEVNGANDTFVTMSVLELLYEMTEVKHVMEFLSKTTLLQLTSTLVSNTSMEPILRSRAMIICGRVLSKENTFMFIDETSVRIVISTIEGRLVPSEIGDADECESALEALSQIGSPMQGATLLLSSTPDAARFLIGAAFGRQSLGEQRLGKQMAALHVLGNIAGENRSQNAILNGDAEENLHA</sequence>
<dbReference type="EMBL" id="BSYO01000018">
    <property type="protein sequence ID" value="GMH17803.1"/>
    <property type="molecule type" value="Genomic_DNA"/>
</dbReference>
<dbReference type="Pfam" id="PF10508">
    <property type="entry name" value="Proteasom_PSMB"/>
    <property type="match status" value="1"/>
</dbReference>
<dbReference type="Proteomes" id="UP001279734">
    <property type="component" value="Unassembled WGS sequence"/>
</dbReference>
<dbReference type="SUPFAM" id="SSF48371">
    <property type="entry name" value="ARM repeat"/>
    <property type="match status" value="1"/>
</dbReference>
<dbReference type="InterPro" id="IPR011989">
    <property type="entry name" value="ARM-like"/>
</dbReference>
<proteinExistence type="predicted"/>
<dbReference type="PANTHER" id="PTHR13554">
    <property type="entry name" value="26S PROTEASOME NON-ATPASE REGULATORY SUBUNIT 5-RELATED"/>
    <property type="match status" value="1"/>
</dbReference>
<keyword evidence="2" id="KW-1185">Reference proteome</keyword>
<dbReference type="GO" id="GO:0043248">
    <property type="term" value="P:proteasome assembly"/>
    <property type="evidence" value="ECO:0007669"/>
    <property type="project" value="InterPro"/>
</dbReference>
<dbReference type="AlphaFoldDB" id="A0AAD3XUK9"/>
<comment type="caution">
    <text evidence="1">The sequence shown here is derived from an EMBL/GenBank/DDBJ whole genome shotgun (WGS) entry which is preliminary data.</text>
</comment>
<evidence type="ECO:0000313" key="2">
    <source>
        <dbReference type="Proteomes" id="UP001279734"/>
    </source>
</evidence>
<dbReference type="InterPro" id="IPR016024">
    <property type="entry name" value="ARM-type_fold"/>
</dbReference>
<accession>A0AAD3XUK9</accession>
<dbReference type="GO" id="GO:0005829">
    <property type="term" value="C:cytosol"/>
    <property type="evidence" value="ECO:0007669"/>
    <property type="project" value="TreeGrafter"/>
</dbReference>
<protein>
    <submittedName>
        <fullName evidence="1">Uncharacterized protein</fullName>
    </submittedName>
</protein>